<keyword evidence="3" id="KW-0804">Transcription</keyword>
<dbReference type="PANTHER" id="PTHR30126:SF64">
    <property type="entry name" value="HTH-TYPE TRANSCRIPTIONAL REGULATOR CITR"/>
    <property type="match status" value="1"/>
</dbReference>
<dbReference type="GO" id="GO:0003700">
    <property type="term" value="F:DNA-binding transcription factor activity"/>
    <property type="evidence" value="ECO:0007669"/>
    <property type="project" value="InterPro"/>
</dbReference>
<dbReference type="PANTHER" id="PTHR30126">
    <property type="entry name" value="HTH-TYPE TRANSCRIPTIONAL REGULATOR"/>
    <property type="match status" value="1"/>
</dbReference>
<comment type="similarity">
    <text evidence="1">Belongs to the LysR transcriptional regulatory family.</text>
</comment>
<dbReference type="Gene3D" id="1.10.10.10">
    <property type="entry name" value="Winged helix-like DNA-binding domain superfamily/Winged helix DNA-binding domain"/>
    <property type="match status" value="1"/>
</dbReference>
<evidence type="ECO:0000259" key="4">
    <source>
        <dbReference type="PROSITE" id="PS50931"/>
    </source>
</evidence>
<dbReference type="Pfam" id="PF00126">
    <property type="entry name" value="HTH_1"/>
    <property type="match status" value="1"/>
</dbReference>
<accession>A0AAV5NW20</accession>
<evidence type="ECO:0000256" key="3">
    <source>
        <dbReference type="ARBA" id="ARBA00023163"/>
    </source>
</evidence>
<dbReference type="GO" id="GO:0000976">
    <property type="term" value="F:transcription cis-regulatory region binding"/>
    <property type="evidence" value="ECO:0007669"/>
    <property type="project" value="TreeGrafter"/>
</dbReference>
<feature type="domain" description="HTH lysR-type" evidence="4">
    <location>
        <begin position="6"/>
        <end position="62"/>
    </location>
</feature>
<protein>
    <submittedName>
        <fullName evidence="5">LysR family transcriptional regulator</fullName>
    </submittedName>
</protein>
<keyword evidence="2" id="KW-0805">Transcription regulation</keyword>
<dbReference type="InterPro" id="IPR036390">
    <property type="entry name" value="WH_DNA-bd_sf"/>
</dbReference>
<evidence type="ECO:0000313" key="6">
    <source>
        <dbReference type="Proteomes" id="UP001156690"/>
    </source>
</evidence>
<dbReference type="SUPFAM" id="SSF46785">
    <property type="entry name" value="Winged helix' DNA-binding domain"/>
    <property type="match status" value="1"/>
</dbReference>
<sequence>MLRNVIEIKYLKTFSCVAKCKSFSAAAESLFITQPAVSQHIKKVEAHIGASIFDREEGFELTTEGKILLKYTELSLELYDQLFEELGKTKNKEHYKIAVSDSFSTELVDEVVKAFRILSHLDLSLVNFRNPKDLDASKYDIILGVNSEPSRTGQMVKVKRTQYVVCQRLTDQPIIQNNPVRIVHCSSIEREQVSGLLQEVGIGTANIQSWFNTSSSRLMKGEMEEPGTVLVCPSWSIQSNNLRVHKTSNIVNCFAWCSESTFKELSQVGLTNQIKELFIQSEPKLATM</sequence>
<dbReference type="RefSeq" id="WP_224055393.1">
    <property type="nucleotide sequence ID" value="NZ_AP025144.1"/>
</dbReference>
<organism evidence="5 6">
    <name type="scientific">Vibrio penaeicida</name>
    <dbReference type="NCBI Taxonomy" id="104609"/>
    <lineage>
        <taxon>Bacteria</taxon>
        <taxon>Pseudomonadati</taxon>
        <taxon>Pseudomonadota</taxon>
        <taxon>Gammaproteobacteria</taxon>
        <taxon>Vibrionales</taxon>
        <taxon>Vibrionaceae</taxon>
        <taxon>Vibrio</taxon>
    </lineage>
</organism>
<dbReference type="PRINTS" id="PR00039">
    <property type="entry name" value="HTHLYSR"/>
</dbReference>
<evidence type="ECO:0000313" key="5">
    <source>
        <dbReference type="EMBL" id="GLQ74770.1"/>
    </source>
</evidence>
<gene>
    <name evidence="5" type="ORF">GCM10007932_41320</name>
</gene>
<comment type="caution">
    <text evidence="5">The sequence shown here is derived from an EMBL/GenBank/DDBJ whole genome shotgun (WGS) entry which is preliminary data.</text>
</comment>
<name>A0AAV5NW20_9VIBR</name>
<keyword evidence="6" id="KW-1185">Reference proteome</keyword>
<evidence type="ECO:0000256" key="2">
    <source>
        <dbReference type="ARBA" id="ARBA00023015"/>
    </source>
</evidence>
<dbReference type="AlphaFoldDB" id="A0AAV5NW20"/>
<dbReference type="InterPro" id="IPR036388">
    <property type="entry name" value="WH-like_DNA-bd_sf"/>
</dbReference>
<dbReference type="InterPro" id="IPR000847">
    <property type="entry name" value="LysR_HTH_N"/>
</dbReference>
<dbReference type="Proteomes" id="UP001156690">
    <property type="component" value="Unassembled WGS sequence"/>
</dbReference>
<evidence type="ECO:0000256" key="1">
    <source>
        <dbReference type="ARBA" id="ARBA00009437"/>
    </source>
</evidence>
<dbReference type="EMBL" id="BSNX01000063">
    <property type="protein sequence ID" value="GLQ74770.1"/>
    <property type="molecule type" value="Genomic_DNA"/>
</dbReference>
<dbReference type="PROSITE" id="PS50931">
    <property type="entry name" value="HTH_LYSR"/>
    <property type="match status" value="1"/>
</dbReference>
<reference evidence="6" key="1">
    <citation type="journal article" date="2019" name="Int. J. Syst. Evol. Microbiol.">
        <title>The Global Catalogue of Microorganisms (GCM) 10K type strain sequencing project: providing services to taxonomists for standard genome sequencing and annotation.</title>
        <authorList>
            <consortium name="The Broad Institute Genomics Platform"/>
            <consortium name="The Broad Institute Genome Sequencing Center for Infectious Disease"/>
            <person name="Wu L."/>
            <person name="Ma J."/>
        </authorList>
    </citation>
    <scope>NUCLEOTIDE SEQUENCE [LARGE SCALE GENOMIC DNA]</scope>
    <source>
        <strain evidence="6">NBRC 15640</strain>
    </source>
</reference>
<proteinExistence type="inferred from homology"/>